<dbReference type="NCBIfam" id="NF040639">
    <property type="entry name" value="LETM1_rel_film"/>
    <property type="match status" value="1"/>
</dbReference>
<feature type="domain" description="Letm1 RBD" evidence="1">
    <location>
        <begin position="345"/>
        <end position="407"/>
    </location>
</feature>
<dbReference type="GO" id="GO:0043022">
    <property type="term" value="F:ribosome binding"/>
    <property type="evidence" value="ECO:0007669"/>
    <property type="project" value="InterPro"/>
</dbReference>
<dbReference type="AlphaFoldDB" id="A0A167HQZ2"/>
<evidence type="ECO:0000313" key="2">
    <source>
        <dbReference type="EMBL" id="OAB78873.1"/>
    </source>
</evidence>
<proteinExistence type="predicted"/>
<dbReference type="EMBL" id="LRXL01000037">
    <property type="protein sequence ID" value="OAB78873.1"/>
    <property type="molecule type" value="Genomic_DNA"/>
</dbReference>
<sequence length="409" mass="47056">MNPSAAGWILKFLNVYDSELTAFKQATSNEFYQQLLACGFIYGISVNTVSLKKISTLQLSNEEFTKVNLFQALLVTSYKHDPTLLPKQSIEHIIQFYKQLDKGKKRFLHKLSLSQSTEQNLEKILSARIQERNSVLKKDAASLLTYALLYADVQAFRYYLTNPNEVKEYARQLELAIINACVLALQSKKNKKKYDLLLLELFESSSDYLHHQTDQSPIDTLEHLSYLKKEDDVVKKYIIDLCCLAIWDDKEMNTSEFQFLQQLAVALQQPEGIIETSIEAIKHFAETNATNVQLFKYSNPVQQFYKQSSKTVKTLILRNKNRLVKELSESGELMVLLGQSTFRDLSKEEKNKVKEQLLDICKSIPSLTIFLLPGGTLLLPLLVKFIPKLLPSAFHENRIEVKKEKERND</sequence>
<protein>
    <recommendedName>
        <fullName evidence="1">Letm1 RBD domain-containing protein</fullName>
    </recommendedName>
</protein>
<gene>
    <name evidence="2" type="ORF">ULVI_09840</name>
</gene>
<accession>A0A167HQZ2</accession>
<name>A0A167HQZ2_9FLAO</name>
<comment type="caution">
    <text evidence="2">The sequence shown here is derived from an EMBL/GenBank/DDBJ whole genome shotgun (WGS) entry which is preliminary data.</text>
</comment>
<evidence type="ECO:0000259" key="1">
    <source>
        <dbReference type="Pfam" id="PF07766"/>
    </source>
</evidence>
<keyword evidence="3" id="KW-1185">Reference proteome</keyword>
<reference evidence="2 3" key="1">
    <citation type="submission" date="2016-02" db="EMBL/GenBank/DDBJ databases">
        <title>Ulvibacter sp. LPB0005, isolated from Thais luteostoma.</title>
        <authorList>
            <person name="Shin S.-K."/>
            <person name="Yi H."/>
        </authorList>
    </citation>
    <scope>NUCLEOTIDE SEQUENCE [LARGE SCALE GENOMIC DNA]</scope>
    <source>
        <strain evidence="2 3">LPB0005</strain>
    </source>
</reference>
<dbReference type="Proteomes" id="UP000077013">
    <property type="component" value="Unassembled WGS sequence"/>
</dbReference>
<dbReference type="STRING" id="1763537.ULVI_09840"/>
<dbReference type="Pfam" id="PF07766">
    <property type="entry name" value="LETM1_RBD"/>
    <property type="match status" value="1"/>
</dbReference>
<dbReference type="RefSeq" id="WP_068592294.1">
    <property type="nucleotide sequence ID" value="NZ_LRXL01000037.1"/>
</dbReference>
<dbReference type="OrthoDB" id="1421172at2"/>
<dbReference type="InterPro" id="IPR033122">
    <property type="entry name" value="LETM1-like_RBD"/>
</dbReference>
<organism evidence="2 3">
    <name type="scientific">Cochleicola gelatinilyticus</name>
    <dbReference type="NCBI Taxonomy" id="1763537"/>
    <lineage>
        <taxon>Bacteria</taxon>
        <taxon>Pseudomonadati</taxon>
        <taxon>Bacteroidota</taxon>
        <taxon>Flavobacteriia</taxon>
        <taxon>Flavobacteriales</taxon>
        <taxon>Flavobacteriaceae</taxon>
        <taxon>Cochleicola</taxon>
    </lineage>
</organism>
<evidence type="ECO:0000313" key="3">
    <source>
        <dbReference type="Proteomes" id="UP000077013"/>
    </source>
</evidence>